<comment type="subunit">
    <text evidence="3">Homodimer.</text>
</comment>
<proteinExistence type="inferred from homology"/>
<comment type="caution">
    <text evidence="8">The sequence shown here is derived from an EMBL/GenBank/DDBJ whole genome shotgun (WGS) entry which is preliminary data.</text>
</comment>
<keyword evidence="4" id="KW-0032">Aminotransferase</keyword>
<dbReference type="InterPro" id="IPR015421">
    <property type="entry name" value="PyrdxlP-dep_Trfase_major"/>
</dbReference>
<evidence type="ECO:0000256" key="1">
    <source>
        <dbReference type="ARBA" id="ARBA00001933"/>
    </source>
</evidence>
<comment type="cofactor">
    <cofactor evidence="1">
        <name>pyridoxal 5'-phosphate</name>
        <dbReference type="ChEBI" id="CHEBI:597326"/>
    </cofactor>
</comment>
<evidence type="ECO:0000256" key="2">
    <source>
        <dbReference type="ARBA" id="ARBA00007441"/>
    </source>
</evidence>
<dbReference type="PANTHER" id="PTHR11879">
    <property type="entry name" value="ASPARTATE AMINOTRANSFERASE"/>
    <property type="match status" value="1"/>
</dbReference>
<dbReference type="InterPro" id="IPR004839">
    <property type="entry name" value="Aminotransferase_I/II_large"/>
</dbReference>
<evidence type="ECO:0000259" key="7">
    <source>
        <dbReference type="Pfam" id="PF00155"/>
    </source>
</evidence>
<dbReference type="PANTHER" id="PTHR11879:SF22">
    <property type="entry name" value="ASPARTATE AMINOTRANSFERASE, MITOCHONDRIAL"/>
    <property type="match status" value="1"/>
</dbReference>
<evidence type="ECO:0000256" key="6">
    <source>
        <dbReference type="ARBA" id="ARBA00022898"/>
    </source>
</evidence>
<evidence type="ECO:0000256" key="3">
    <source>
        <dbReference type="ARBA" id="ARBA00011738"/>
    </source>
</evidence>
<name>A0ABT0H2P1_9HYPH</name>
<sequence>MFENLAPLSGDPLLTLIGLYRDDRRSNKIDLGVGVYRDEHGRTPVMRAVKAAEQRLVEDQQSKSYVGPEGDGAFVEGFADLILGSRRLYAGIQTPGGTAALYLAARLLATNCNRRIWVGTPTWPNHLAVFADVGLEVRTYEYFDPSAQSLCFDKLVEALKAAETGDAVLLHGCCHNPSGADLSLEQWREVAELLANRGLIPLIDVAYLGFGNSLKEDGTGFRTVLDAVPALVAASCSKSFGLYRDRTGALFVTCNAETNSTVLSHFVTYARSIYSMPPAHGAEVVSTILNDVGLRADWQAELAEASARVRSLRALLAEGFKAWKRSSALTEQKGMFSLLPLTRQEVLALRCQAAIYLPENGRINIAGLSMDKVDAVIEAINPLFGWYL</sequence>
<dbReference type="Pfam" id="PF00155">
    <property type="entry name" value="Aminotran_1_2"/>
    <property type="match status" value="1"/>
</dbReference>
<protein>
    <submittedName>
        <fullName evidence="8">Aromatic amino acid transaminase</fullName>
    </submittedName>
</protein>
<dbReference type="SUPFAM" id="SSF53383">
    <property type="entry name" value="PLP-dependent transferases"/>
    <property type="match status" value="1"/>
</dbReference>
<feature type="domain" description="Aminotransferase class I/classII large" evidence="7">
    <location>
        <begin position="27"/>
        <end position="380"/>
    </location>
</feature>
<dbReference type="Proteomes" id="UP001431221">
    <property type="component" value="Unassembled WGS sequence"/>
</dbReference>
<dbReference type="PRINTS" id="PR00799">
    <property type="entry name" value="TRANSAMINASE"/>
</dbReference>
<keyword evidence="6" id="KW-0663">Pyridoxal phosphate</keyword>
<dbReference type="EMBL" id="JALNMJ010000035">
    <property type="protein sequence ID" value="MCK7615953.1"/>
    <property type="molecule type" value="Genomic_DNA"/>
</dbReference>
<evidence type="ECO:0000256" key="5">
    <source>
        <dbReference type="ARBA" id="ARBA00022679"/>
    </source>
</evidence>
<comment type="similarity">
    <text evidence="2">Belongs to the class-I pyridoxal-phosphate-dependent aminotransferase family.</text>
</comment>
<gene>
    <name evidence="8" type="ORF">M0H32_27665</name>
</gene>
<dbReference type="InterPro" id="IPR015422">
    <property type="entry name" value="PyrdxlP-dep_Trfase_small"/>
</dbReference>
<evidence type="ECO:0000313" key="9">
    <source>
        <dbReference type="Proteomes" id="UP001431221"/>
    </source>
</evidence>
<dbReference type="NCBIfam" id="NF006719">
    <property type="entry name" value="PRK09257.1"/>
    <property type="match status" value="1"/>
</dbReference>
<keyword evidence="9" id="KW-1185">Reference proteome</keyword>
<evidence type="ECO:0000256" key="4">
    <source>
        <dbReference type="ARBA" id="ARBA00022576"/>
    </source>
</evidence>
<dbReference type="Gene3D" id="3.90.1150.10">
    <property type="entry name" value="Aspartate Aminotransferase, domain 1"/>
    <property type="match status" value="1"/>
</dbReference>
<dbReference type="Gene3D" id="3.40.640.10">
    <property type="entry name" value="Type I PLP-dependent aspartate aminotransferase-like (Major domain)"/>
    <property type="match status" value="1"/>
</dbReference>
<dbReference type="InterPro" id="IPR000796">
    <property type="entry name" value="Asp_trans"/>
</dbReference>
<organism evidence="8 9">
    <name type="scientific">Roseibium sediminicola</name>
    <dbReference type="NCBI Taxonomy" id="2933272"/>
    <lineage>
        <taxon>Bacteria</taxon>
        <taxon>Pseudomonadati</taxon>
        <taxon>Pseudomonadota</taxon>
        <taxon>Alphaproteobacteria</taxon>
        <taxon>Hyphomicrobiales</taxon>
        <taxon>Stappiaceae</taxon>
        <taxon>Roseibium</taxon>
    </lineage>
</organism>
<accession>A0ABT0H2P1</accession>
<dbReference type="RefSeq" id="WP_248159859.1">
    <property type="nucleotide sequence ID" value="NZ_JALNMJ010000035.1"/>
</dbReference>
<reference evidence="8" key="1">
    <citation type="submission" date="2022-04" db="EMBL/GenBank/DDBJ databases">
        <title>Roseibium sp. CAU 1639 isolated from mud.</title>
        <authorList>
            <person name="Kim W."/>
        </authorList>
    </citation>
    <scope>NUCLEOTIDE SEQUENCE</scope>
    <source>
        <strain evidence="8">CAU 1639</strain>
    </source>
</reference>
<evidence type="ECO:0000313" key="8">
    <source>
        <dbReference type="EMBL" id="MCK7615953.1"/>
    </source>
</evidence>
<dbReference type="InterPro" id="IPR015424">
    <property type="entry name" value="PyrdxlP-dep_Trfase"/>
</dbReference>
<keyword evidence="5" id="KW-0808">Transferase</keyword>
<dbReference type="CDD" id="cd00609">
    <property type="entry name" value="AAT_like"/>
    <property type="match status" value="1"/>
</dbReference>